<proteinExistence type="predicted"/>
<evidence type="ECO:0000313" key="3">
    <source>
        <dbReference type="Proteomes" id="UP001333110"/>
    </source>
</evidence>
<sequence length="272" mass="30009">MSSGHGIVQYPSVTGSFINFHSLTVLLSCTLIAVKMITMRAKLLGDEPSENSLDRDTSRWVKNWIIRLRGWGLMVHTHPDGWLQGELLPGPSWDLSCSIALSIACGGDRSHPYQVHRQAALLEVRAYIQRDLDRLEDGWLGNSSAEDPGVLGNSMLNADEQYALVARESGSILGCSTMPVAAGQLCVVWGSPGQEKLDKLERVQWRATRMGWRLNHFPGQSVPMLDNPLGEEKFPNIQSKPPLAQLEAISSCPITCYLGEETDPHLSTTSFQ</sequence>
<keyword evidence="1" id="KW-0472">Membrane</keyword>
<organism evidence="2 3">
    <name type="scientific">Mycteria americana</name>
    <name type="common">Wood stork</name>
    <dbReference type="NCBI Taxonomy" id="33587"/>
    <lineage>
        <taxon>Eukaryota</taxon>
        <taxon>Metazoa</taxon>
        <taxon>Chordata</taxon>
        <taxon>Craniata</taxon>
        <taxon>Vertebrata</taxon>
        <taxon>Euteleostomi</taxon>
        <taxon>Archelosauria</taxon>
        <taxon>Archosauria</taxon>
        <taxon>Dinosauria</taxon>
        <taxon>Saurischia</taxon>
        <taxon>Theropoda</taxon>
        <taxon>Coelurosauria</taxon>
        <taxon>Aves</taxon>
        <taxon>Neognathae</taxon>
        <taxon>Neoaves</taxon>
        <taxon>Aequornithes</taxon>
        <taxon>Ciconiiformes</taxon>
        <taxon>Ciconiidae</taxon>
        <taxon>Mycteria</taxon>
    </lineage>
</organism>
<keyword evidence="3" id="KW-1185">Reference proteome</keyword>
<feature type="non-terminal residue" evidence="2">
    <location>
        <position position="272"/>
    </location>
</feature>
<evidence type="ECO:0000256" key="1">
    <source>
        <dbReference type="SAM" id="Phobius"/>
    </source>
</evidence>
<feature type="transmembrane region" description="Helical" evidence="1">
    <location>
        <begin position="12"/>
        <end position="34"/>
    </location>
</feature>
<gene>
    <name evidence="2" type="ORF">QYF61_011638</name>
</gene>
<protein>
    <submittedName>
        <fullName evidence="2">Uncharacterized protein</fullName>
    </submittedName>
</protein>
<keyword evidence="1" id="KW-0812">Transmembrane</keyword>
<accession>A0AAN7NIV5</accession>
<dbReference type="EMBL" id="JAUNZN010000002">
    <property type="protein sequence ID" value="KAK4826830.1"/>
    <property type="molecule type" value="Genomic_DNA"/>
</dbReference>
<name>A0AAN7NIV5_MYCAM</name>
<evidence type="ECO:0000313" key="2">
    <source>
        <dbReference type="EMBL" id="KAK4826830.1"/>
    </source>
</evidence>
<keyword evidence="1" id="KW-1133">Transmembrane helix</keyword>
<comment type="caution">
    <text evidence="2">The sequence shown here is derived from an EMBL/GenBank/DDBJ whole genome shotgun (WGS) entry which is preliminary data.</text>
</comment>
<dbReference type="Proteomes" id="UP001333110">
    <property type="component" value="Unassembled WGS sequence"/>
</dbReference>
<dbReference type="AlphaFoldDB" id="A0AAN7NIV5"/>
<reference evidence="2 3" key="1">
    <citation type="journal article" date="2023" name="J. Hered.">
        <title>Chromosome-level genome of the wood stork (Mycteria americana) provides insight into avian chromosome evolution.</title>
        <authorList>
            <person name="Flamio R. Jr."/>
            <person name="Ramstad K.M."/>
        </authorList>
    </citation>
    <scope>NUCLEOTIDE SEQUENCE [LARGE SCALE GENOMIC DNA]</scope>
    <source>
        <strain evidence="2">JAX WOST 10</strain>
    </source>
</reference>